<protein>
    <submittedName>
        <fullName evidence="2">Alkylated DNA repair protein alkB homolog 8</fullName>
    </submittedName>
</protein>
<sequence>MFVEGIAAKTKLSDPKLFDYCKERKKLLSLEKLNKNATKGFGKRWKKDYSSSTTNKSTLSFHITVYEKLVEAAAASDPFGGKYKENLKNGISGSIRNGKHLFTSSFIIKNPIEFPRQQNVKISPPEVSEFRASQSLLNPNEAVNNGQQSINFVQQQRQQNFDALQQQSPYHSAVEMQQYPHQQTLNPDMQKQRNPEKKKHLLVKKLAKEGYTDIYSSEPSKFIYLGNAGFVCGVNPTYLQELFGKLDGFYKLHSFRHKSYAFVEFKTVEDGKRAYELYDSKLIQPPIYLIFARYLPEIEAAPKAIIPKGLSVIPEFISSEFEEILLKFLNENEDKFEILLKFLNENEDKFVDMKNRSVLHFGYEFDYDSNSAFKKCDDIPSIFIQLIESMQPYFDTYFPDQVTVNRYRPGQSIPMHVDTHSAFEEPIISLSLQSSINLDYTHCANPTVSTEIPLPRRSLLVMKGESRYCWRHGIRPRASDVGVDGELVPREERYSITFRKIRTKPCECPFIEYCDWNRNGITAVPSNNESAKQVEKTYVQQVYEDIAEHFSQTRHSKWNAVANFLNSLPDGSVVLDAGCGNGKYLTTNTDKFYMGFDTCHNLLKVANTKGEVMNGSLFEIPIKNSVCDAVICIAVIHHFSTVERRKAAIAEISRVLLSGGKALITVWSIDQKTDGEMSAYAKMRANKEPTEMKQENNTKLMIHDGTDFTNCDMLVPWQRSRDGAQFFRYYHLFYKDELDKLVESFDDLTVIDSSYEQGNFIVIFQKN</sequence>
<organism evidence="1 2">
    <name type="scientific">Panagrolaimus sp. PS1159</name>
    <dbReference type="NCBI Taxonomy" id="55785"/>
    <lineage>
        <taxon>Eukaryota</taxon>
        <taxon>Metazoa</taxon>
        <taxon>Ecdysozoa</taxon>
        <taxon>Nematoda</taxon>
        <taxon>Chromadorea</taxon>
        <taxon>Rhabditida</taxon>
        <taxon>Tylenchina</taxon>
        <taxon>Panagrolaimomorpha</taxon>
        <taxon>Panagrolaimoidea</taxon>
        <taxon>Panagrolaimidae</taxon>
        <taxon>Panagrolaimus</taxon>
    </lineage>
</organism>
<name>A0AC35EVA1_9BILA</name>
<accession>A0AC35EVA1</accession>
<evidence type="ECO:0000313" key="2">
    <source>
        <dbReference type="WBParaSite" id="PS1159_v2.g11070.t2"/>
    </source>
</evidence>
<dbReference type="Proteomes" id="UP000887580">
    <property type="component" value="Unplaced"/>
</dbReference>
<dbReference type="WBParaSite" id="PS1159_v2.g11070.t2">
    <property type="protein sequence ID" value="PS1159_v2.g11070.t2"/>
    <property type="gene ID" value="PS1159_v2.g11070"/>
</dbReference>
<proteinExistence type="predicted"/>
<evidence type="ECO:0000313" key="1">
    <source>
        <dbReference type="Proteomes" id="UP000887580"/>
    </source>
</evidence>
<reference evidence="2" key="1">
    <citation type="submission" date="2022-11" db="UniProtKB">
        <authorList>
            <consortium name="WormBaseParasite"/>
        </authorList>
    </citation>
    <scope>IDENTIFICATION</scope>
</reference>